<dbReference type="SMART" id="SM00825">
    <property type="entry name" value="PKS_KS"/>
    <property type="match status" value="1"/>
</dbReference>
<keyword evidence="2" id="KW-0597">Phosphoprotein</keyword>
<dbReference type="SMART" id="SM00826">
    <property type="entry name" value="PKS_DH"/>
    <property type="match status" value="1"/>
</dbReference>
<dbReference type="Gene3D" id="1.10.1200.10">
    <property type="entry name" value="ACP-like"/>
    <property type="match status" value="1"/>
</dbReference>
<dbReference type="Pfam" id="PF00109">
    <property type="entry name" value="ketoacyl-synt"/>
    <property type="match status" value="1"/>
</dbReference>
<name>A0A1K0GXS2_9ACTN</name>
<dbReference type="PROSITE" id="PS52004">
    <property type="entry name" value="KS3_2"/>
    <property type="match status" value="1"/>
</dbReference>
<evidence type="ECO:0000256" key="5">
    <source>
        <dbReference type="SAM" id="MobiDB-lite"/>
    </source>
</evidence>
<comment type="caution">
    <text evidence="9">The sequence shown here is derived from an EMBL/GenBank/DDBJ whole genome shotgun (WGS) entry which is preliminary data.</text>
</comment>
<dbReference type="Pfam" id="PF00698">
    <property type="entry name" value="Acyl_transf_1"/>
    <property type="match status" value="1"/>
</dbReference>
<dbReference type="SUPFAM" id="SSF51735">
    <property type="entry name" value="NAD(P)-binding Rossmann-fold domains"/>
    <property type="match status" value="1"/>
</dbReference>
<organism evidence="9 10">
    <name type="scientific">Couchioplanes caeruleus subsp. caeruleus</name>
    <dbReference type="NCBI Taxonomy" id="56427"/>
    <lineage>
        <taxon>Bacteria</taxon>
        <taxon>Bacillati</taxon>
        <taxon>Actinomycetota</taxon>
        <taxon>Actinomycetes</taxon>
        <taxon>Micromonosporales</taxon>
        <taxon>Micromonosporaceae</taxon>
        <taxon>Couchioplanes</taxon>
    </lineage>
</organism>
<dbReference type="EMBL" id="MEIA01000002">
    <property type="protein sequence ID" value="OJF16228.1"/>
    <property type="molecule type" value="Genomic_DNA"/>
</dbReference>
<dbReference type="SUPFAM" id="SSF47336">
    <property type="entry name" value="ACP-like"/>
    <property type="match status" value="1"/>
</dbReference>
<feature type="region of interest" description="N-terminal hotdog fold" evidence="4">
    <location>
        <begin position="1415"/>
        <end position="1541"/>
    </location>
</feature>
<dbReference type="Pfam" id="PF02801">
    <property type="entry name" value="Ketoacyl-synt_C"/>
    <property type="match status" value="1"/>
</dbReference>
<dbReference type="Pfam" id="PF08659">
    <property type="entry name" value="KR"/>
    <property type="match status" value="1"/>
</dbReference>
<dbReference type="Pfam" id="PF14765">
    <property type="entry name" value="PS-DH"/>
    <property type="match status" value="1"/>
</dbReference>
<dbReference type="InterPro" id="IPR020841">
    <property type="entry name" value="PKS_Beta-ketoAc_synthase_dom"/>
</dbReference>
<dbReference type="InterPro" id="IPR049552">
    <property type="entry name" value="PKS_DH_N"/>
</dbReference>
<dbReference type="InterPro" id="IPR014043">
    <property type="entry name" value="Acyl_transferase_dom"/>
</dbReference>
<feature type="compositionally biased region" description="Low complexity" evidence="5">
    <location>
        <begin position="894"/>
        <end position="910"/>
    </location>
</feature>
<dbReference type="SUPFAM" id="SSF52151">
    <property type="entry name" value="FabD/lysophospholipase-like"/>
    <property type="match status" value="1"/>
</dbReference>
<dbReference type="Gene3D" id="3.40.47.10">
    <property type="match status" value="1"/>
</dbReference>
<feature type="active site" description="Proton acceptor; for dehydratase activity" evidence="4">
    <location>
        <position position="1454"/>
    </location>
</feature>
<accession>A0A1K0GXS2</accession>
<evidence type="ECO:0000256" key="3">
    <source>
        <dbReference type="ARBA" id="ARBA00022679"/>
    </source>
</evidence>
<feature type="region of interest" description="Disordered" evidence="5">
    <location>
        <begin position="890"/>
        <end position="914"/>
    </location>
</feature>
<proteinExistence type="predicted"/>
<dbReference type="Gene3D" id="3.40.50.720">
    <property type="entry name" value="NAD(P)-binding Rossmann-like Domain"/>
    <property type="match status" value="1"/>
</dbReference>
<dbReference type="InterPro" id="IPR001227">
    <property type="entry name" value="Ac_transferase_dom_sf"/>
</dbReference>
<dbReference type="InterPro" id="IPR014031">
    <property type="entry name" value="Ketoacyl_synth_C"/>
</dbReference>
<dbReference type="SMART" id="SM00827">
    <property type="entry name" value="PKS_AT"/>
    <property type="match status" value="1"/>
</dbReference>
<dbReference type="InterPro" id="IPR036736">
    <property type="entry name" value="ACP-like_sf"/>
</dbReference>
<evidence type="ECO:0000259" key="6">
    <source>
        <dbReference type="PROSITE" id="PS50075"/>
    </source>
</evidence>
<evidence type="ECO:0000259" key="7">
    <source>
        <dbReference type="PROSITE" id="PS52004"/>
    </source>
</evidence>
<dbReference type="PROSITE" id="PS50075">
    <property type="entry name" value="CARRIER"/>
    <property type="match status" value="1"/>
</dbReference>
<dbReference type="InterPro" id="IPR009081">
    <property type="entry name" value="PP-bd_ACP"/>
</dbReference>
<dbReference type="CDD" id="cd00833">
    <property type="entry name" value="PKS"/>
    <property type="match status" value="1"/>
</dbReference>
<dbReference type="PROSITE" id="PS52019">
    <property type="entry name" value="PKS_MFAS_DH"/>
    <property type="match status" value="1"/>
</dbReference>
<evidence type="ECO:0000256" key="2">
    <source>
        <dbReference type="ARBA" id="ARBA00022553"/>
    </source>
</evidence>
<reference evidence="9 10" key="1">
    <citation type="submission" date="2016-09" db="EMBL/GenBank/DDBJ databases">
        <title>Couchioplanes caeruleus draft genome sequence.</title>
        <authorList>
            <person name="Sheehan J."/>
            <person name="Caffrey P."/>
        </authorList>
    </citation>
    <scope>NUCLEOTIDE SEQUENCE [LARGE SCALE GENOMIC DNA]</scope>
    <source>
        <strain evidence="9 10">DSM 43634</strain>
    </source>
</reference>
<dbReference type="Pfam" id="PF00550">
    <property type="entry name" value="PP-binding"/>
    <property type="match status" value="1"/>
</dbReference>
<gene>
    <name evidence="9" type="ORF">BG844_00335</name>
</gene>
<dbReference type="SMART" id="SM00822">
    <property type="entry name" value="PKS_KR"/>
    <property type="match status" value="1"/>
</dbReference>
<dbReference type="InterPro" id="IPR050091">
    <property type="entry name" value="PKS_NRPS_Biosynth_Enz"/>
</dbReference>
<feature type="domain" description="Carrier" evidence="6">
    <location>
        <begin position="915"/>
        <end position="991"/>
    </location>
</feature>
<evidence type="ECO:0000256" key="1">
    <source>
        <dbReference type="ARBA" id="ARBA00022450"/>
    </source>
</evidence>
<protein>
    <submittedName>
        <fullName evidence="9">Enediyne polyketide synthase</fullName>
    </submittedName>
</protein>
<dbReference type="GO" id="GO:0006633">
    <property type="term" value="P:fatty acid biosynthetic process"/>
    <property type="evidence" value="ECO:0007669"/>
    <property type="project" value="TreeGrafter"/>
</dbReference>
<dbReference type="InterPro" id="IPR057326">
    <property type="entry name" value="KR_dom"/>
</dbReference>
<feature type="region of interest" description="C-terminal hotdog fold" evidence="4">
    <location>
        <begin position="1554"/>
        <end position="1695"/>
    </location>
</feature>
<dbReference type="Proteomes" id="UP000182486">
    <property type="component" value="Unassembled WGS sequence"/>
</dbReference>
<dbReference type="SUPFAM" id="SSF53901">
    <property type="entry name" value="Thiolase-like"/>
    <property type="match status" value="1"/>
</dbReference>
<feature type="domain" description="PKS/mFAS DH" evidence="8">
    <location>
        <begin position="1415"/>
        <end position="1695"/>
    </location>
</feature>
<dbReference type="Pfam" id="PF21089">
    <property type="entry name" value="PKS_DH_N"/>
    <property type="match status" value="1"/>
</dbReference>
<dbReference type="RefSeq" id="WP_071802657.1">
    <property type="nucleotide sequence ID" value="NZ_MEIA01000002.1"/>
</dbReference>
<dbReference type="InterPro" id="IPR014030">
    <property type="entry name" value="Ketoacyl_synth_N"/>
</dbReference>
<dbReference type="SUPFAM" id="SSF55048">
    <property type="entry name" value="Probable ACP-binding domain of malonyl-CoA ACP transacylase"/>
    <property type="match status" value="1"/>
</dbReference>
<evidence type="ECO:0000256" key="4">
    <source>
        <dbReference type="PROSITE-ProRule" id="PRU01363"/>
    </source>
</evidence>
<dbReference type="InterPro" id="IPR016036">
    <property type="entry name" value="Malonyl_transacylase_ACP-bd"/>
</dbReference>
<dbReference type="InterPro" id="IPR020807">
    <property type="entry name" value="PKS_DH"/>
</dbReference>
<dbReference type="PANTHER" id="PTHR43775:SF37">
    <property type="entry name" value="SI:DKEY-61P9.11"/>
    <property type="match status" value="1"/>
</dbReference>
<dbReference type="Gene3D" id="3.40.366.10">
    <property type="entry name" value="Malonyl-Coenzyme A Acyl Carrier Protein, domain 2"/>
    <property type="match status" value="1"/>
</dbReference>
<dbReference type="Gene3D" id="3.10.129.110">
    <property type="entry name" value="Polyketide synthase dehydratase"/>
    <property type="match status" value="1"/>
</dbReference>
<dbReference type="InterPro" id="IPR042104">
    <property type="entry name" value="PKS_dehydratase_sf"/>
</dbReference>
<evidence type="ECO:0000259" key="8">
    <source>
        <dbReference type="PROSITE" id="PS52019"/>
    </source>
</evidence>
<dbReference type="PANTHER" id="PTHR43775">
    <property type="entry name" value="FATTY ACID SYNTHASE"/>
    <property type="match status" value="1"/>
</dbReference>
<keyword evidence="1" id="KW-0596">Phosphopantetheine</keyword>
<keyword evidence="10" id="KW-1185">Reference proteome</keyword>
<feature type="active site" description="Proton donor; for dehydratase activity" evidence="4">
    <location>
        <position position="1612"/>
    </location>
</feature>
<dbReference type="InterPro" id="IPR049551">
    <property type="entry name" value="PKS_DH_C"/>
</dbReference>
<dbReference type="GO" id="GO:0004312">
    <property type="term" value="F:fatty acid synthase activity"/>
    <property type="evidence" value="ECO:0007669"/>
    <property type="project" value="TreeGrafter"/>
</dbReference>
<dbReference type="InterPro" id="IPR049900">
    <property type="entry name" value="PKS_mFAS_DH"/>
</dbReference>
<dbReference type="InterPro" id="IPR016035">
    <property type="entry name" value="Acyl_Trfase/lysoPLipase"/>
</dbReference>
<dbReference type="InterPro" id="IPR036291">
    <property type="entry name" value="NAD(P)-bd_dom_sf"/>
</dbReference>
<dbReference type="InterPro" id="IPR016039">
    <property type="entry name" value="Thiolase-like"/>
</dbReference>
<feature type="domain" description="Ketosynthase family 3 (KS3)" evidence="7">
    <location>
        <begin position="2"/>
        <end position="455"/>
    </location>
</feature>
<evidence type="ECO:0000313" key="9">
    <source>
        <dbReference type="EMBL" id="OJF16228.1"/>
    </source>
</evidence>
<evidence type="ECO:0000313" key="10">
    <source>
        <dbReference type="Proteomes" id="UP000182486"/>
    </source>
</evidence>
<dbReference type="InterPro" id="IPR013968">
    <property type="entry name" value="PKS_KR"/>
</dbReference>
<sequence length="1876" mass="193624">MAERIAVIGMACRYPEADSPHRLWQNVMARRRSFRPLPPGRLPLAEYGGDGADQTYVTHAGLISDWTFDRPRFGVAGPTFRAVDTTHWLALDVSAAALADAGFPDGDGLDRTRAGVVLGNSLTGEFSRAATLRTRWPYVRRSVLAALAGSAVPADEQAGLIAAIERAYKAPFPEPSDETLSGALANTIAGRVCNHFDFHGFGYTVDGACASSLLAVSTAATALADGRLEVALAGGVDLSLDPFELVGFARVGALARGGMRVYDRRPTGFLPGEGCGVLVLCRESFARDRGLRTYGHLLGWGMSSDGSGGLTRPESAGQGLALRRAYEHARLDCATVSLIEGHGTGTAVGDQAELEALRELRRGAGRAAALGSIKANIGHTKAAAGVAGLLKAVLAVHHGVLPPTTGCAEPHPLLTAPGAGLEILDEARPWPAGRRHAAVSAMGFGGINVHVVVGGTASARRRRLAPAHQRLAAPHPSHEVVVCAAADRAELAAKLTRIAEVSGTLTRGELGDLAATLAGTTVDAPYRFAAAVAGPDELAAAVRQARDHLAAGGTTLVDPPRRVFLGGPDRLRVAVLFPGQAAPCYSGPGALGQLLAALPPGYDEKLPLPDDPHTTVGTDAAQPAIVRGILAGLRWLAAIGADADQAAGHSLGEIGALVWAGALREADAYLLARARGAAMAEADPGRAGMANLQTDPDTAAGLLRGTDVVIAADNGERRTVVSGGRAEVGRVIDAAARAGIGATWLPVAHAFHSPAMEPAAPRLKAAAAALGWRPVRRPVASTVTGDWLAGEDLVELLVRQLTTPVRFAQALGRLSADLFVEVGPGRMMAGLAGPTTVSLDAGSPSAEGAASVTAALFAAGRCGTLTPWFAGRFTRPYALDRDRLLLTNPCEAVPGAPSGPEPAAGRPAGPDADDGDPLSVAVACVAEALELDADTIAPDARLLAELHLSSLRVTQIATAVAARLGRAMPAAPLSLSTATVRELAETVAGLPAADQRDAPPAGVAGWVRAFAPLLVPQPPPEAAPVARAFTLVGDLTGHPLADEIRAAFGRSGDETPAGDATPAYVLALPPWPAQASPADVVTALRSAHRDRAPLVVVHHGGVGAAVGRSLAAEEPRIPVLVVEAPADPAGVARAAAEARREPAPYAEVVLTGDGRRAVPAMAPVPLGPADPGRIPLGPGEVCVVTGGAKGIGAECAVALAELTGARMVLLGRTPGTDPAVRATLSRLPDAVYHAVDITDGVAVAAALDDVRRRHGRVRALLHAAGQNVPVLIPDLDVTAMHTAAAAKTDGFDRVLAALDLGELRFAVTFGSVIARTGLAGEAHYAVANEWLARRCIHLAAEHPGVRWLNIEWSAWSGAGMGVRLGVLDGLIRRGLDPIPVDAGVATLLRLLSTPDLPPTVLVTGRLPSGPVLRWHGGEGVTGRFPETPLVHTPATELVAAADVSTGTDPYLSDHRIDGAAVLPAVMGLEAMAQCAGVLIGDTGPAQFTGVRLSHPVTVPDRDRRTLRVAALTRDDGAVDVVVRSDETGFATDHFTARYGGPVTAPVPAAAALPGSEMPAAHLYGPLFFHGPRFRRVRGYRAIGAYRCVGVVDAGSREPWFSAFLDQRLRLGDAGARDAFLHLLQACVPDRLVLPVGVDRIHMHRPPAGRLIVAACQRSEDASGFVFDLTVTDPAGTPVEDWTGLRLRAVRALDLHRWPLEVAGAYLTRSLARRPSAPPVDLVTARADRSDPAHTAAVASWLTGTPVTHADDGRLVTAGAGGVSASHLGDRLLVAAGPGRIGVDWAWMGEVAPPLSSADTAVAAEAAQVATESAATAAFRIWTCREVLGKLGEPPSAPLTVAETRDGWTTFRSGDVGLHSIVLAGTASPVAICVGVG</sequence>
<keyword evidence="3" id="KW-0808">Transferase</keyword>